<dbReference type="EMBL" id="VHSG01000004">
    <property type="protein sequence ID" value="TQV85209.1"/>
    <property type="molecule type" value="Genomic_DNA"/>
</dbReference>
<name>A0A545U6W4_9GAMM</name>
<comment type="caution">
    <text evidence="2">The sequence shown here is derived from an EMBL/GenBank/DDBJ whole genome shotgun (WGS) entry which is preliminary data.</text>
</comment>
<dbReference type="GO" id="GO:0003677">
    <property type="term" value="F:DNA binding"/>
    <property type="evidence" value="ECO:0007669"/>
    <property type="project" value="InterPro"/>
</dbReference>
<feature type="region of interest" description="Disordered" evidence="1">
    <location>
        <begin position="109"/>
        <end position="128"/>
    </location>
</feature>
<dbReference type="AlphaFoldDB" id="A0A545U6W4"/>
<reference evidence="2 3" key="1">
    <citation type="submission" date="2019-06" db="EMBL/GenBank/DDBJ databases">
        <title>Whole genome sequence for Cellvibrionaceae sp. R142.</title>
        <authorList>
            <person name="Wang G."/>
        </authorList>
    </citation>
    <scope>NUCLEOTIDE SEQUENCE [LARGE SCALE GENOMIC DNA]</scope>
    <source>
        <strain evidence="2 3">R142</strain>
    </source>
</reference>
<dbReference type="RefSeq" id="WP_142902757.1">
    <property type="nucleotide sequence ID" value="NZ_ML660088.1"/>
</dbReference>
<dbReference type="SUPFAM" id="SSF46894">
    <property type="entry name" value="C-terminal effector domain of the bipartite response regulators"/>
    <property type="match status" value="1"/>
</dbReference>
<dbReference type="Gene3D" id="1.10.10.10">
    <property type="entry name" value="Winged helix-like DNA-binding domain superfamily/Winged helix DNA-binding domain"/>
    <property type="match status" value="1"/>
</dbReference>
<accession>A0A545U6W4</accession>
<dbReference type="InterPro" id="IPR036388">
    <property type="entry name" value="WH-like_DNA-bd_sf"/>
</dbReference>
<gene>
    <name evidence="2" type="ORF">FKG94_03195</name>
</gene>
<evidence type="ECO:0000313" key="2">
    <source>
        <dbReference type="EMBL" id="TQV85209.1"/>
    </source>
</evidence>
<dbReference type="Proteomes" id="UP000319732">
    <property type="component" value="Unassembled WGS sequence"/>
</dbReference>
<dbReference type="InterPro" id="IPR016032">
    <property type="entry name" value="Sig_transdc_resp-reg_C-effctor"/>
</dbReference>
<sequence length="160" mass="18301">MSHSPYAEHLIERTAHGYSLNRIEAVKLPPRQSLALLYKSAGLTQGQIAEEMDCSADNARNLIRELHFKLQTTRETALIARAFLNGYLRLLNFMAAAFLIGLTTLSNPASASRDPDQLRVRHRPGRTHRTRNNKKIIPWWDEEQGKFFIDDYSGGIKPWQ</sequence>
<evidence type="ECO:0000313" key="3">
    <source>
        <dbReference type="Proteomes" id="UP000319732"/>
    </source>
</evidence>
<evidence type="ECO:0000256" key="1">
    <source>
        <dbReference type="SAM" id="MobiDB-lite"/>
    </source>
</evidence>
<organism evidence="2 3">
    <name type="scientific">Exilibacterium tricleocarpae</name>
    <dbReference type="NCBI Taxonomy" id="2591008"/>
    <lineage>
        <taxon>Bacteria</taxon>
        <taxon>Pseudomonadati</taxon>
        <taxon>Pseudomonadota</taxon>
        <taxon>Gammaproteobacteria</taxon>
        <taxon>Cellvibrionales</taxon>
        <taxon>Cellvibrionaceae</taxon>
        <taxon>Exilibacterium</taxon>
    </lineage>
</organism>
<protein>
    <submittedName>
        <fullName evidence="2">Helix-turn-helix transcriptional regulator</fullName>
    </submittedName>
</protein>
<proteinExistence type="predicted"/>
<keyword evidence="3" id="KW-1185">Reference proteome</keyword>
<dbReference type="GO" id="GO:0006355">
    <property type="term" value="P:regulation of DNA-templated transcription"/>
    <property type="evidence" value="ECO:0007669"/>
    <property type="project" value="InterPro"/>
</dbReference>